<gene>
    <name evidence="2" type="primary">gatA</name>
    <name evidence="2" type="ORF">JPM2_2780</name>
</gene>
<dbReference type="SUPFAM" id="SSF75304">
    <property type="entry name" value="Amidase signature (AS) enzymes"/>
    <property type="match status" value="1"/>
</dbReference>
<proteinExistence type="predicted"/>
<dbReference type="AlphaFoldDB" id="A0A809RRN0"/>
<dbReference type="PANTHER" id="PTHR11895:SF151">
    <property type="entry name" value="GLUTAMYL-TRNA(GLN) AMIDOTRANSFERASE SUBUNIT A"/>
    <property type="match status" value="1"/>
</dbReference>
<feature type="domain" description="Amidase" evidence="1">
    <location>
        <begin position="38"/>
        <end position="426"/>
    </location>
</feature>
<keyword evidence="2" id="KW-0808">Transferase</keyword>
<evidence type="ECO:0000313" key="3">
    <source>
        <dbReference type="Proteomes" id="UP000464317"/>
    </source>
</evidence>
<dbReference type="KEGG" id="mfel:JPM2_2780"/>
<dbReference type="InterPro" id="IPR000120">
    <property type="entry name" value="Amidase"/>
</dbReference>
<evidence type="ECO:0000259" key="1">
    <source>
        <dbReference type="Pfam" id="PF01425"/>
    </source>
</evidence>
<dbReference type="Proteomes" id="UP000464317">
    <property type="component" value="Chromosome"/>
</dbReference>
<sequence>MRKFINKGNYELAYNELKNDNNNSVSFLYPYANNDYIPNKFLSNVVLTIKDNYATNESKTKASSKILENFTPYYNATVLNKLYENGALKIAKVHLDELALGGTGTHSAFGIIKNPKNQEFYAGGSSSGSVATFTKNIGLALGSDTGDSVRLPASYNGVVGFKPSYGAISRYGLFAFASSLDTVAYFTHNVNDSILVSQAVFGKDSKDMTSKDIEISNVIKTKPKKIGMWDFSDFCEDYVNQKMDELFKKLNDQGIIIEKIKPNIDILRTIKPVYQVLSFSEASSNLSNLTGVSFGNRVDGSSWEELMLYTRSNNFGKMVQERLSLGSYFLYSNNIEEIFFKAQKVRRLIKNYYTKLHNDYDIIIFPAFGGIAPKFNELKEYGVMDYILTGANLVGNPSITIPLSKYQKMPFSLAIESKIYSDEKLLGYAEYIEEIIGEINE</sequence>
<organism evidence="2 3">
    <name type="scientific">Mycoplasmopsis felis</name>
    <dbReference type="NCBI Taxonomy" id="33923"/>
    <lineage>
        <taxon>Bacteria</taxon>
        <taxon>Bacillati</taxon>
        <taxon>Mycoplasmatota</taxon>
        <taxon>Mycoplasmoidales</taxon>
        <taxon>Metamycoplasmataceae</taxon>
        <taxon>Mycoplasmopsis</taxon>
    </lineage>
</organism>
<accession>A0A809RRN0</accession>
<dbReference type="PANTHER" id="PTHR11895">
    <property type="entry name" value="TRANSAMIDASE"/>
    <property type="match status" value="1"/>
</dbReference>
<dbReference type="InterPro" id="IPR023631">
    <property type="entry name" value="Amidase_dom"/>
</dbReference>
<dbReference type="Pfam" id="PF01425">
    <property type="entry name" value="Amidase"/>
    <property type="match status" value="1"/>
</dbReference>
<protein>
    <submittedName>
        <fullName evidence="2">Aspartyl/glutamyl-tRNA amidotransferase subunit A</fullName>
    </submittedName>
</protein>
<dbReference type="GO" id="GO:0016740">
    <property type="term" value="F:transferase activity"/>
    <property type="evidence" value="ECO:0007669"/>
    <property type="project" value="UniProtKB-KW"/>
</dbReference>
<name>A0A809RRN0_9BACT</name>
<dbReference type="Gene3D" id="3.90.1300.10">
    <property type="entry name" value="Amidase signature (AS) domain"/>
    <property type="match status" value="1"/>
</dbReference>
<dbReference type="EMBL" id="AP022325">
    <property type="protein sequence ID" value="BBU47585.1"/>
    <property type="molecule type" value="Genomic_DNA"/>
</dbReference>
<evidence type="ECO:0000313" key="2">
    <source>
        <dbReference type="EMBL" id="BBU47585.1"/>
    </source>
</evidence>
<dbReference type="RefSeq" id="WP_161553075.1">
    <property type="nucleotide sequence ID" value="NZ_AP022325.1"/>
</dbReference>
<reference evidence="2 3" key="1">
    <citation type="submission" date="2020-01" db="EMBL/GenBank/DDBJ databases">
        <title>Complete genome sequence of Mycoplasma felis strain Myco-2.</title>
        <authorList>
            <person name="Kinoshita Y."/>
            <person name="Niwa H."/>
            <person name="Uchida-Fujii E."/>
            <person name="Nukada T."/>
        </authorList>
    </citation>
    <scope>NUCLEOTIDE SEQUENCE [LARGE SCALE GENOMIC DNA]</scope>
    <source>
        <strain evidence="2 3">Myco-2</strain>
    </source>
</reference>
<dbReference type="InterPro" id="IPR036928">
    <property type="entry name" value="AS_sf"/>
</dbReference>
<keyword evidence="3" id="KW-1185">Reference proteome</keyword>
<dbReference type="NCBIfam" id="NF005517">
    <property type="entry name" value="PRK07139.1"/>
    <property type="match status" value="1"/>
</dbReference>